<gene>
    <name evidence="1" type="ORF">SAMN05444389_102426</name>
</gene>
<protein>
    <submittedName>
        <fullName evidence="1">Uncharacterized protein</fullName>
    </submittedName>
</protein>
<dbReference type="Proteomes" id="UP000184444">
    <property type="component" value="Unassembled WGS sequence"/>
</dbReference>
<name>A0A1M7EZA8_9RHOB</name>
<reference evidence="2" key="1">
    <citation type="submission" date="2016-11" db="EMBL/GenBank/DDBJ databases">
        <authorList>
            <person name="Varghese N."/>
            <person name="Submissions S."/>
        </authorList>
    </citation>
    <scope>NUCLEOTIDE SEQUENCE [LARGE SCALE GENOMIC DNA]</scope>
    <source>
        <strain evidence="2">DSM 6637</strain>
    </source>
</reference>
<dbReference type="RefSeq" id="WP_073063297.1">
    <property type="nucleotide sequence ID" value="NZ_FRCK01000002.1"/>
</dbReference>
<keyword evidence="2" id="KW-1185">Reference proteome</keyword>
<dbReference type="STRING" id="53463.SAMN05444389_102426"/>
<dbReference type="AlphaFoldDB" id="A0A1M7EZA8"/>
<organism evidence="1 2">
    <name type="scientific">Paracoccus solventivorans</name>
    <dbReference type="NCBI Taxonomy" id="53463"/>
    <lineage>
        <taxon>Bacteria</taxon>
        <taxon>Pseudomonadati</taxon>
        <taxon>Pseudomonadota</taxon>
        <taxon>Alphaproteobacteria</taxon>
        <taxon>Rhodobacterales</taxon>
        <taxon>Paracoccaceae</taxon>
        <taxon>Paracoccus</taxon>
    </lineage>
</organism>
<dbReference type="OrthoDB" id="7877312at2"/>
<dbReference type="EMBL" id="FRCK01000002">
    <property type="protein sequence ID" value="SHL97053.1"/>
    <property type="molecule type" value="Genomic_DNA"/>
</dbReference>
<evidence type="ECO:0000313" key="2">
    <source>
        <dbReference type="Proteomes" id="UP000184444"/>
    </source>
</evidence>
<accession>A0A1M7EZA8</accession>
<proteinExistence type="predicted"/>
<sequence>MRLAQIEDGIIVNVIEVDPAAMPDWASDWPKVDQAGPGWTFDGADFIPPPESTAALSEVCAAAIDSINSAIGQARTEFITDLPGQEMLYLVKEDEAGRFIKDLDADLENYPLIAAEIGITGPTAYEVAQVYLNLGAQFRQIGAQLETIRLGHIAQVEIAETATDVTVVLASFADAMGAIQGSVP</sequence>
<evidence type="ECO:0000313" key="1">
    <source>
        <dbReference type="EMBL" id="SHL97053.1"/>
    </source>
</evidence>